<proteinExistence type="inferred from homology"/>
<dbReference type="NCBIfam" id="TIGR00229">
    <property type="entry name" value="sensory_box"/>
    <property type="match status" value="1"/>
</dbReference>
<protein>
    <submittedName>
        <fullName evidence="7">Bacteriohemerythrin</fullName>
    </submittedName>
</protein>
<evidence type="ECO:0000259" key="6">
    <source>
        <dbReference type="PROSITE" id="PS50887"/>
    </source>
</evidence>
<dbReference type="PANTHER" id="PTHR44757:SF2">
    <property type="entry name" value="BIOFILM ARCHITECTURE MAINTENANCE PROTEIN MBAA"/>
    <property type="match status" value="1"/>
</dbReference>
<dbReference type="InterPro" id="IPR001610">
    <property type="entry name" value="PAC"/>
</dbReference>
<dbReference type="CDD" id="cd00130">
    <property type="entry name" value="PAS"/>
    <property type="match status" value="1"/>
</dbReference>
<reference evidence="7 8" key="1">
    <citation type="submission" date="2019-03" db="EMBL/GenBank/DDBJ databases">
        <title>Nitrincola sp. nov. isolated from an Indian soda lake.</title>
        <authorList>
            <person name="Joshi A."/>
            <person name="Thite S.V."/>
            <person name="Joseph N."/>
            <person name="Dhotre D."/>
            <person name="Moorthy M."/>
            <person name="Shouche Y.S."/>
        </authorList>
    </citation>
    <scope>NUCLEOTIDE SEQUENCE [LARGE SCALE GENOMIC DNA]</scope>
    <source>
        <strain evidence="7 8">MEB193</strain>
    </source>
</reference>
<dbReference type="PANTHER" id="PTHR44757">
    <property type="entry name" value="DIGUANYLATE CYCLASE DGCP"/>
    <property type="match status" value="1"/>
</dbReference>
<sequence>MTYPASTGQTPRFEIFPWSHHFNTGIEVIDAQHRQLVFLLNQMAEYVIEGASEAELKALIDELADYAQYHFSTEEAIWAQAFAQESSFADHCHIHQEFSRKVLALQAEQASLHCALDDIFGFLTHWLAFHILDSDKRMALTLKAVESGESLPRAKQLAAEEMSGTLSALIDAVLSMYRNLSERTLDLMREKKARGQAEDALRDLESQVLERSQHRYEVLFNSIPDAVFVADILTGQLIGANTQAEAIIGLKLQEIQQLHFTDLHPDSAKAENERHFSELLKHPGEIRVFETQLLHSSGRCIEVEIHAGGRYREGEASAMVALMRDITQRREQAAEKDAALQRLQEAERIAGVGHWHYDWQKDQLQASDEVFRLLESSVETFAGNFQAFVNAIHPEDQNAFTQVFADSLTQSDLIGECEHRVQSATGAVRYVKERFEHQANAAGAVLFTTGTIQDITSSVLYQQKLEYLAFHDSLTALYNRVGISRYLDQRLQAAPQTPLAVVYLDLDNFSEVNNRLGDLCGDELLREVALRLRCFVQDQEGLARPGGDEFVLILERAQEDEHFIQRLEQLLDHLREPYELQGQPHLSQVSAGISFYPQTLEVSADTLIRQADQAMYLAKVQGKNTYAFFDSEHEASRRSWHQRRAEIEVAIAENQFVLYYQPKVNMRTGELLSLEALIRWQHPEKGLLPPGAFLPDIENDSISLALGEWVIAQALNEIASWQTQGVAIKVSVNIGSLQFQSRDFPERLQSLLAACPGVAAEALELEILESSALEDWQLASATMHACLALGVSLSLDDFGTGYSSLSYLKRLPAQTLKIDRAFVQDMLDDPDDLAILEGVVGLANAFRRNVLAEGVETLEQGEMLIQLGCEWAQGYAIAKPMPADQVLPWWEQWLPDASWRRLQPVRRDKLAVLFAIVEHRAWIRRLQVALKQQADWPPMDPTRCRFGQWLAKQSGTTPEEVELLKTLQYQHLNIHQFAAELKAQPQRYAAEEASLYAYRDQLVETLKLYLMNSST</sequence>
<accession>A0A5A9W215</accession>
<dbReference type="AlphaFoldDB" id="A0A5A9W215"/>
<dbReference type="CDD" id="cd01949">
    <property type="entry name" value="GGDEF"/>
    <property type="match status" value="1"/>
</dbReference>
<evidence type="ECO:0000256" key="3">
    <source>
        <dbReference type="ARBA" id="ARBA00023004"/>
    </source>
</evidence>
<dbReference type="Gene3D" id="3.20.20.450">
    <property type="entry name" value="EAL domain"/>
    <property type="match status" value="1"/>
</dbReference>
<dbReference type="RefSeq" id="WP_149391380.1">
    <property type="nucleotide sequence ID" value="NZ_SMRS01000007.1"/>
</dbReference>
<dbReference type="SMART" id="SM00091">
    <property type="entry name" value="PAS"/>
    <property type="match status" value="2"/>
</dbReference>
<dbReference type="NCBIfam" id="TIGR02481">
    <property type="entry name" value="hemeryth_dom"/>
    <property type="match status" value="1"/>
</dbReference>
<dbReference type="InterPro" id="IPR035938">
    <property type="entry name" value="Hemerythrin-like_sf"/>
</dbReference>
<dbReference type="Pfam" id="PF01814">
    <property type="entry name" value="Hemerythrin"/>
    <property type="match status" value="1"/>
</dbReference>
<evidence type="ECO:0000313" key="8">
    <source>
        <dbReference type="Proteomes" id="UP000325302"/>
    </source>
</evidence>
<dbReference type="InterPro" id="IPR000014">
    <property type="entry name" value="PAS"/>
</dbReference>
<organism evidence="7 8">
    <name type="scientific">Nitrincola tapanii</name>
    <dbReference type="NCBI Taxonomy" id="1708751"/>
    <lineage>
        <taxon>Bacteria</taxon>
        <taxon>Pseudomonadati</taxon>
        <taxon>Pseudomonadota</taxon>
        <taxon>Gammaproteobacteria</taxon>
        <taxon>Oceanospirillales</taxon>
        <taxon>Oceanospirillaceae</taxon>
        <taxon>Nitrincola</taxon>
    </lineage>
</organism>
<keyword evidence="2" id="KW-0479">Metal-binding</keyword>
<dbReference type="NCBIfam" id="NF033749">
    <property type="entry name" value="bact_hemeryth"/>
    <property type="match status" value="1"/>
</dbReference>
<feature type="domain" description="PAS" evidence="4">
    <location>
        <begin position="212"/>
        <end position="283"/>
    </location>
</feature>
<dbReference type="Proteomes" id="UP000325302">
    <property type="component" value="Unassembled WGS sequence"/>
</dbReference>
<dbReference type="InterPro" id="IPR013655">
    <property type="entry name" value="PAS_fold_3"/>
</dbReference>
<gene>
    <name evidence="7" type="ORF">E1H14_10250</name>
</gene>
<dbReference type="SUPFAM" id="SSF141868">
    <property type="entry name" value="EAL domain-like"/>
    <property type="match status" value="1"/>
</dbReference>
<dbReference type="SUPFAM" id="SSF47188">
    <property type="entry name" value="Hemerythrin-like"/>
    <property type="match status" value="1"/>
</dbReference>
<dbReference type="InterPro" id="IPR012312">
    <property type="entry name" value="Hemerythrin-like"/>
</dbReference>
<evidence type="ECO:0000259" key="4">
    <source>
        <dbReference type="PROSITE" id="PS50112"/>
    </source>
</evidence>
<dbReference type="CDD" id="cd01948">
    <property type="entry name" value="EAL"/>
    <property type="match status" value="1"/>
</dbReference>
<dbReference type="NCBIfam" id="TIGR00254">
    <property type="entry name" value="GGDEF"/>
    <property type="match status" value="1"/>
</dbReference>
<dbReference type="InterPro" id="IPR001633">
    <property type="entry name" value="EAL_dom"/>
</dbReference>
<dbReference type="InterPro" id="IPR025991">
    <property type="entry name" value="Chemoreceptor_zinc-bind_dom"/>
</dbReference>
<dbReference type="OrthoDB" id="9176779at2"/>
<dbReference type="Pfam" id="PF08448">
    <property type="entry name" value="PAS_4"/>
    <property type="match status" value="1"/>
</dbReference>
<dbReference type="InterPro" id="IPR013656">
    <property type="entry name" value="PAS_4"/>
</dbReference>
<dbReference type="InterPro" id="IPR035919">
    <property type="entry name" value="EAL_sf"/>
</dbReference>
<dbReference type="InterPro" id="IPR035965">
    <property type="entry name" value="PAS-like_dom_sf"/>
</dbReference>
<dbReference type="Pfam" id="PF00990">
    <property type="entry name" value="GGDEF"/>
    <property type="match status" value="1"/>
</dbReference>
<evidence type="ECO:0000313" key="7">
    <source>
        <dbReference type="EMBL" id="KAA0874148.1"/>
    </source>
</evidence>
<dbReference type="Pfam" id="PF13682">
    <property type="entry name" value="CZB"/>
    <property type="match status" value="1"/>
</dbReference>
<dbReference type="Pfam" id="PF08447">
    <property type="entry name" value="PAS_3"/>
    <property type="match status" value="1"/>
</dbReference>
<feature type="domain" description="EAL" evidence="5">
    <location>
        <begin position="640"/>
        <end position="894"/>
    </location>
</feature>
<dbReference type="Gene3D" id="2.10.70.100">
    <property type="match status" value="1"/>
</dbReference>
<dbReference type="Pfam" id="PF00563">
    <property type="entry name" value="EAL"/>
    <property type="match status" value="1"/>
</dbReference>
<dbReference type="PROSITE" id="PS50112">
    <property type="entry name" value="PAS"/>
    <property type="match status" value="1"/>
</dbReference>
<dbReference type="InterPro" id="IPR052155">
    <property type="entry name" value="Biofilm_reg_signaling"/>
</dbReference>
<dbReference type="Gene3D" id="1.20.120.30">
    <property type="entry name" value="Aspartate receptor, ligand-binding domain"/>
    <property type="match status" value="1"/>
</dbReference>
<keyword evidence="3" id="KW-0408">Iron</keyword>
<dbReference type="InterPro" id="IPR029787">
    <property type="entry name" value="Nucleotide_cyclase"/>
</dbReference>
<dbReference type="InterPro" id="IPR012827">
    <property type="entry name" value="Hemerythrin_metal-bd"/>
</dbReference>
<evidence type="ECO:0000256" key="1">
    <source>
        <dbReference type="ARBA" id="ARBA00010587"/>
    </source>
</evidence>
<dbReference type="SUPFAM" id="SSF55785">
    <property type="entry name" value="PYP-like sensor domain (PAS domain)"/>
    <property type="match status" value="2"/>
</dbReference>
<dbReference type="CDD" id="cd12107">
    <property type="entry name" value="Hemerythrin"/>
    <property type="match status" value="1"/>
</dbReference>
<dbReference type="SMART" id="SM00086">
    <property type="entry name" value="PAC"/>
    <property type="match status" value="2"/>
</dbReference>
<dbReference type="Gene3D" id="1.20.120.50">
    <property type="entry name" value="Hemerythrin-like"/>
    <property type="match status" value="1"/>
</dbReference>
<dbReference type="EMBL" id="SMRS01000007">
    <property type="protein sequence ID" value="KAA0874148.1"/>
    <property type="molecule type" value="Genomic_DNA"/>
</dbReference>
<dbReference type="PROSITE" id="PS50887">
    <property type="entry name" value="GGDEF"/>
    <property type="match status" value="1"/>
</dbReference>
<dbReference type="SUPFAM" id="SSF55073">
    <property type="entry name" value="Nucleotide cyclase"/>
    <property type="match status" value="1"/>
</dbReference>
<evidence type="ECO:0000256" key="2">
    <source>
        <dbReference type="ARBA" id="ARBA00022723"/>
    </source>
</evidence>
<feature type="domain" description="GGDEF" evidence="6">
    <location>
        <begin position="497"/>
        <end position="631"/>
    </location>
</feature>
<dbReference type="Gene3D" id="3.30.70.270">
    <property type="match status" value="1"/>
</dbReference>
<comment type="caution">
    <text evidence="7">The sequence shown here is derived from an EMBL/GenBank/DDBJ whole genome shotgun (WGS) entry which is preliminary data.</text>
</comment>
<dbReference type="SMART" id="SM00052">
    <property type="entry name" value="EAL"/>
    <property type="match status" value="1"/>
</dbReference>
<dbReference type="InterPro" id="IPR000160">
    <property type="entry name" value="GGDEF_dom"/>
</dbReference>
<comment type="similarity">
    <text evidence="1">Belongs to the hemerythrin family.</text>
</comment>
<evidence type="ECO:0000259" key="5">
    <source>
        <dbReference type="PROSITE" id="PS50883"/>
    </source>
</evidence>
<dbReference type="InterPro" id="IPR043128">
    <property type="entry name" value="Rev_trsase/Diguanyl_cyclase"/>
</dbReference>
<dbReference type="PROSITE" id="PS50883">
    <property type="entry name" value="EAL"/>
    <property type="match status" value="1"/>
</dbReference>
<dbReference type="Gene3D" id="3.30.450.20">
    <property type="entry name" value="PAS domain"/>
    <property type="match status" value="2"/>
</dbReference>
<dbReference type="SMART" id="SM00267">
    <property type="entry name" value="GGDEF"/>
    <property type="match status" value="1"/>
</dbReference>
<dbReference type="GO" id="GO:0046872">
    <property type="term" value="F:metal ion binding"/>
    <property type="evidence" value="ECO:0007669"/>
    <property type="project" value="UniProtKB-KW"/>
</dbReference>
<keyword evidence="8" id="KW-1185">Reference proteome</keyword>
<name>A0A5A9W215_9GAMM</name>